<feature type="transmembrane region" description="Helical" evidence="6">
    <location>
        <begin position="452"/>
        <end position="470"/>
    </location>
</feature>
<dbReference type="GO" id="GO:0005886">
    <property type="term" value="C:plasma membrane"/>
    <property type="evidence" value="ECO:0007669"/>
    <property type="project" value="UniProtKB-SubCell"/>
</dbReference>
<accession>A0B9R5</accession>
<keyword evidence="2" id="KW-1003">Cell membrane</keyword>
<dbReference type="KEGG" id="mtp:Mthe_1673"/>
<reference evidence="7 8" key="1">
    <citation type="submission" date="2006-10" db="EMBL/GenBank/DDBJ databases">
        <title>Complete sequence of Methanosaeta thermophila PT.</title>
        <authorList>
            <consortium name="US DOE Joint Genome Institute"/>
            <person name="Copeland A."/>
            <person name="Lucas S."/>
            <person name="Lapidus A."/>
            <person name="Barry K."/>
            <person name="Detter J.C."/>
            <person name="Glavina del Rio T."/>
            <person name="Hammon N."/>
            <person name="Israni S."/>
            <person name="Pitluck S."/>
            <person name="Chain P."/>
            <person name="Malfatti S."/>
            <person name="Shin M."/>
            <person name="Vergez L."/>
            <person name="Schmutz J."/>
            <person name="Larimer F."/>
            <person name="Land M."/>
            <person name="Hauser L."/>
            <person name="Kyrpides N."/>
            <person name="Kim E."/>
            <person name="Smith K.S."/>
            <person name="Ingram-Smith C."/>
            <person name="Richardson P."/>
        </authorList>
    </citation>
    <scope>NUCLEOTIDE SEQUENCE [LARGE SCALE GENOMIC DNA]</scope>
    <source>
        <strain evidence="8">DSM 6194 / JCM 14653 / NBRC 101360 / PT</strain>
    </source>
</reference>
<evidence type="ECO:0000256" key="1">
    <source>
        <dbReference type="ARBA" id="ARBA00004651"/>
    </source>
</evidence>
<evidence type="ECO:0000256" key="5">
    <source>
        <dbReference type="ARBA" id="ARBA00023136"/>
    </source>
</evidence>
<feature type="transmembrane region" description="Helical" evidence="6">
    <location>
        <begin position="213"/>
        <end position="232"/>
    </location>
</feature>
<evidence type="ECO:0000256" key="3">
    <source>
        <dbReference type="ARBA" id="ARBA00022692"/>
    </source>
</evidence>
<feature type="transmembrane region" description="Helical" evidence="6">
    <location>
        <begin position="123"/>
        <end position="142"/>
    </location>
</feature>
<name>A0B9R5_METTP</name>
<dbReference type="AlphaFoldDB" id="A0B9R5"/>
<feature type="transmembrane region" description="Helical" evidence="6">
    <location>
        <begin position="12"/>
        <end position="35"/>
    </location>
</feature>
<keyword evidence="5 6" id="KW-0472">Membrane</keyword>
<feature type="transmembrane region" description="Helical" evidence="6">
    <location>
        <begin position="154"/>
        <end position="174"/>
    </location>
</feature>
<dbReference type="EMBL" id="CP000477">
    <property type="protein sequence ID" value="ABK15439.1"/>
    <property type="molecule type" value="Genomic_DNA"/>
</dbReference>
<dbReference type="Proteomes" id="UP000000674">
    <property type="component" value="Chromosome"/>
</dbReference>
<dbReference type="PANTHER" id="PTHR30250:SF11">
    <property type="entry name" value="O-ANTIGEN TRANSPORTER-RELATED"/>
    <property type="match status" value="1"/>
</dbReference>
<keyword evidence="3 6" id="KW-0812">Transmembrane</keyword>
<organism evidence="7 8">
    <name type="scientific">Methanothrix thermoacetophila (strain DSM 6194 / JCM 14653 / NBRC 101360 / PT)</name>
    <name type="common">Methanosaeta thermophila</name>
    <dbReference type="NCBI Taxonomy" id="349307"/>
    <lineage>
        <taxon>Archaea</taxon>
        <taxon>Methanobacteriati</taxon>
        <taxon>Methanobacteriota</taxon>
        <taxon>Stenosarchaea group</taxon>
        <taxon>Methanomicrobia</taxon>
        <taxon>Methanotrichales</taxon>
        <taxon>Methanotrichaceae</taxon>
        <taxon>Methanothrix</taxon>
    </lineage>
</organism>
<comment type="subcellular location">
    <subcellularLocation>
        <location evidence="1">Cell membrane</location>
        <topology evidence="1">Multi-pass membrane protein</topology>
    </subcellularLocation>
</comment>
<feature type="transmembrane region" description="Helical" evidence="6">
    <location>
        <begin position="371"/>
        <end position="389"/>
    </location>
</feature>
<gene>
    <name evidence="7" type="ordered locus">Mthe_1673</name>
</gene>
<protein>
    <submittedName>
        <fullName evidence="7">Polysaccharide biosynthesis protein</fullName>
    </submittedName>
</protein>
<dbReference type="PANTHER" id="PTHR30250">
    <property type="entry name" value="PST FAMILY PREDICTED COLANIC ACID TRANSPORTER"/>
    <property type="match status" value="1"/>
</dbReference>
<sequence length="487" mass="53983">MEDLQSMSEYRLLAQRIGLIGLANVLVNLSGIFLLPILTKSLPVEDYGVWAQVNVTISLASVVICLGLSASMVRFMAAASSREEIQECFYSILAVVMLTGISAMLLIFCLAEPIARALFNGNVAVTRALSVIVFVEAMNGLLFSYYRATQRMKLYAIFSVAVVYITIVLAYCFVKLGYGVYGAVLGLGIAKLIGFVFMLTMLLQQIGFRIPSFLHLLEYVSFGIPLFSSYLFDWIVNSSDRYIIGMLLGTVWVGYYNPGYLLGSLITVFISPIGTVLPITLYRYYDCGDIKSVEKLLGFTIKYFLALAIPSVFGLTLLSKPMLFMLSTPDIAEHSYLITPFIALSMVLVGIASILSNAIYIAKKTAISMKISLIAAIINLTLTLLLVSMAGVVGAAVATFFTFFFIFIATNYFANMFIQIKFDYEFMLKSFVASLVMSIPLILWPPSGFIEILRIIAVSIIIYLQAIWLLRGINKEEIRFIKSLLNL</sequence>
<evidence type="ECO:0000256" key="4">
    <source>
        <dbReference type="ARBA" id="ARBA00022989"/>
    </source>
</evidence>
<dbReference type="InterPro" id="IPR002797">
    <property type="entry name" value="Polysacc_synth"/>
</dbReference>
<dbReference type="Pfam" id="PF01943">
    <property type="entry name" value="Polysacc_synt"/>
    <property type="match status" value="1"/>
</dbReference>
<proteinExistence type="predicted"/>
<feature type="transmembrane region" description="Helical" evidence="6">
    <location>
        <begin position="296"/>
        <end position="318"/>
    </location>
</feature>
<feature type="transmembrane region" description="Helical" evidence="6">
    <location>
        <begin position="55"/>
        <end position="77"/>
    </location>
</feature>
<feature type="transmembrane region" description="Helical" evidence="6">
    <location>
        <begin position="260"/>
        <end position="284"/>
    </location>
</feature>
<evidence type="ECO:0000256" key="6">
    <source>
        <dbReference type="SAM" id="Phobius"/>
    </source>
</evidence>
<dbReference type="STRING" id="349307.Mthe_1673"/>
<evidence type="ECO:0000256" key="2">
    <source>
        <dbReference type="ARBA" id="ARBA00022475"/>
    </source>
</evidence>
<keyword evidence="4 6" id="KW-1133">Transmembrane helix</keyword>
<evidence type="ECO:0000313" key="7">
    <source>
        <dbReference type="EMBL" id="ABK15439.1"/>
    </source>
</evidence>
<feature type="transmembrane region" description="Helical" evidence="6">
    <location>
        <begin position="180"/>
        <end position="201"/>
    </location>
</feature>
<keyword evidence="8" id="KW-1185">Reference proteome</keyword>
<feature type="transmembrane region" description="Helical" evidence="6">
    <location>
        <begin position="338"/>
        <end position="359"/>
    </location>
</feature>
<evidence type="ECO:0000313" key="8">
    <source>
        <dbReference type="Proteomes" id="UP000000674"/>
    </source>
</evidence>
<dbReference type="HOGENOM" id="CLU_022017_7_3_2"/>
<feature type="transmembrane region" description="Helical" evidence="6">
    <location>
        <begin position="395"/>
        <end position="414"/>
    </location>
</feature>
<feature type="transmembrane region" description="Helical" evidence="6">
    <location>
        <begin position="426"/>
        <end position="446"/>
    </location>
</feature>
<feature type="transmembrane region" description="Helical" evidence="6">
    <location>
        <begin position="89"/>
        <end position="111"/>
    </location>
</feature>
<dbReference type="InterPro" id="IPR050833">
    <property type="entry name" value="Poly_Biosynth_Transport"/>
</dbReference>